<name>A0AA95SI88_9BACI</name>
<dbReference type="InterPro" id="IPR026838">
    <property type="entry name" value="YheC/D"/>
</dbReference>
<dbReference type="Gene3D" id="3.30.470.20">
    <property type="entry name" value="ATP-grasp fold, B domain"/>
    <property type="match status" value="1"/>
</dbReference>
<gene>
    <name evidence="1" type="ORF">QNH39_07450</name>
</gene>
<protein>
    <submittedName>
        <fullName evidence="1">YheC/YheD family protein</fullName>
    </submittedName>
</protein>
<evidence type="ECO:0000313" key="1">
    <source>
        <dbReference type="EMBL" id="WHY87656.1"/>
    </source>
</evidence>
<evidence type="ECO:0000313" key="2">
    <source>
        <dbReference type="Proteomes" id="UP001178288"/>
    </source>
</evidence>
<dbReference type="Proteomes" id="UP001178288">
    <property type="component" value="Chromosome"/>
</dbReference>
<dbReference type="GO" id="GO:0005524">
    <property type="term" value="F:ATP binding"/>
    <property type="evidence" value="ECO:0007669"/>
    <property type="project" value="InterPro"/>
</dbReference>
<dbReference type="RefSeq" id="WP_066084105.1">
    <property type="nucleotide sequence ID" value="NZ_CP126114.1"/>
</dbReference>
<keyword evidence="2" id="KW-1185">Reference proteome</keyword>
<dbReference type="Pfam" id="PF14398">
    <property type="entry name" value="ATPgrasp_YheCD"/>
    <property type="match status" value="1"/>
</dbReference>
<dbReference type="InterPro" id="IPR013815">
    <property type="entry name" value="ATP_grasp_subdomain_1"/>
</dbReference>
<sequence>MSLSLTPIKIVPGKPTDRNNFIVQMSNQLFILLKIKEIRDLNITLGQKTITATVKTVDLAANEIILPENMIIDFCLPLQCFKFQAMYLADDHTLKLGPVVGLLTNFTSKKQEEPHFRSIHSFCEELHHGITEQGGFFYVFAYDQFLNEAYYLVDGKWIPFELPLPDVIYNRIHSRRLEQKESYKQFRKRLEQLMIPIFNDRFLSKWEVYEQLSNERQLLAYIPETKLFSKEHLNDFLQKYETVFLKPIHGSQGRNIIKVKKERENHYTFQSSLTSQIDNVGEGGTLDEIYQKVKPILHNQIYIIQQGLDLVTHQACAMDFRVLCHKSLTNHWNITSTVARIAADGEFVSNIARGGTITRPLLALGSCLGKKKSIAILEVMKELALETASVISSHSAGITGELGIDIGVDHDGRIWIIEVNSKPSKNFEDDVGKIRPSAKAIIQFCTELGFETKPLKE</sequence>
<reference evidence="1" key="1">
    <citation type="submission" date="2023-05" db="EMBL/GenBank/DDBJ databases">
        <title>Comparative genomics of Bacillaceae isolates and their secondary metabolite potential.</title>
        <authorList>
            <person name="Song L."/>
            <person name="Nielsen L.J."/>
            <person name="Mohite O."/>
            <person name="Xu X."/>
            <person name="Weber T."/>
            <person name="Kovacs A.T."/>
        </authorList>
    </citation>
    <scope>NUCLEOTIDE SEQUENCE</scope>
    <source>
        <strain evidence="1">XLM17</strain>
    </source>
</reference>
<dbReference type="SUPFAM" id="SSF56059">
    <property type="entry name" value="Glutathione synthetase ATP-binding domain-like"/>
    <property type="match status" value="1"/>
</dbReference>
<dbReference type="EMBL" id="CP126114">
    <property type="protein sequence ID" value="WHY87656.1"/>
    <property type="molecule type" value="Genomic_DNA"/>
</dbReference>
<accession>A0AA95SI88</accession>
<dbReference type="Gene3D" id="3.30.1490.20">
    <property type="entry name" value="ATP-grasp fold, A domain"/>
    <property type="match status" value="1"/>
</dbReference>
<organism evidence="1 2">
    <name type="scientific">Neobacillus novalis</name>
    <dbReference type="NCBI Taxonomy" id="220687"/>
    <lineage>
        <taxon>Bacteria</taxon>
        <taxon>Bacillati</taxon>
        <taxon>Bacillota</taxon>
        <taxon>Bacilli</taxon>
        <taxon>Bacillales</taxon>
        <taxon>Bacillaceae</taxon>
        <taxon>Neobacillus</taxon>
    </lineage>
</organism>
<proteinExistence type="predicted"/>
<dbReference type="AlphaFoldDB" id="A0AA95SI88"/>
<dbReference type="KEGG" id="nnv:QNH39_07450"/>